<comment type="similarity">
    <text evidence="1">Belongs to the AAR2 family.</text>
</comment>
<evidence type="ECO:0000313" key="5">
    <source>
        <dbReference type="EMBL" id="GLC61053.1"/>
    </source>
</evidence>
<dbReference type="CDD" id="cd13777">
    <property type="entry name" value="Aar2_N"/>
    <property type="match status" value="1"/>
</dbReference>
<feature type="compositionally biased region" description="Gly residues" evidence="2">
    <location>
        <begin position="248"/>
        <end position="283"/>
    </location>
</feature>
<dbReference type="GO" id="GO:0000244">
    <property type="term" value="P:spliceosomal tri-snRNP complex assembly"/>
    <property type="evidence" value="ECO:0007669"/>
    <property type="project" value="TreeGrafter"/>
</dbReference>
<feature type="region of interest" description="Disordered" evidence="2">
    <location>
        <begin position="228"/>
        <end position="300"/>
    </location>
</feature>
<dbReference type="InterPro" id="IPR038514">
    <property type="entry name" value="AAR2_C_sf"/>
</dbReference>
<keyword evidence="6" id="KW-1185">Reference proteome</keyword>
<feature type="domain" description="AAR2 N-terminal" evidence="4">
    <location>
        <begin position="23"/>
        <end position="170"/>
    </location>
</feature>
<name>A0A9W6BZP1_9CHLO</name>
<dbReference type="InterPro" id="IPR038516">
    <property type="entry name" value="AAR2_N_sf"/>
</dbReference>
<dbReference type="InterPro" id="IPR033648">
    <property type="entry name" value="AAR2_C"/>
</dbReference>
<organism evidence="5 6">
    <name type="scientific">Pleodorina starrii</name>
    <dbReference type="NCBI Taxonomy" id="330485"/>
    <lineage>
        <taxon>Eukaryota</taxon>
        <taxon>Viridiplantae</taxon>
        <taxon>Chlorophyta</taxon>
        <taxon>core chlorophytes</taxon>
        <taxon>Chlorophyceae</taxon>
        <taxon>CS clade</taxon>
        <taxon>Chlamydomonadales</taxon>
        <taxon>Volvocaceae</taxon>
        <taxon>Pleodorina</taxon>
    </lineage>
</organism>
<evidence type="ECO:0000259" key="3">
    <source>
        <dbReference type="Pfam" id="PF05282"/>
    </source>
</evidence>
<dbReference type="Gene3D" id="1.25.40.550">
    <property type="entry name" value="Aar2, C-terminal domain-like"/>
    <property type="match status" value="1"/>
</dbReference>
<evidence type="ECO:0008006" key="7">
    <source>
        <dbReference type="Google" id="ProtNLM"/>
    </source>
</evidence>
<dbReference type="Gene3D" id="2.60.34.20">
    <property type="match status" value="1"/>
</dbReference>
<dbReference type="PANTHER" id="PTHR12689:SF4">
    <property type="entry name" value="PROTEIN AAR2 HOMOLOG"/>
    <property type="match status" value="1"/>
</dbReference>
<proteinExistence type="inferred from homology"/>
<evidence type="ECO:0000259" key="4">
    <source>
        <dbReference type="Pfam" id="PF20981"/>
    </source>
</evidence>
<feature type="compositionally biased region" description="Gly residues" evidence="2">
    <location>
        <begin position="290"/>
        <end position="300"/>
    </location>
</feature>
<dbReference type="AlphaFoldDB" id="A0A9W6BZP1"/>
<dbReference type="InterPro" id="IPR033647">
    <property type="entry name" value="Aar2_N"/>
</dbReference>
<feature type="region of interest" description="Disordered" evidence="2">
    <location>
        <begin position="532"/>
        <end position="562"/>
    </location>
</feature>
<reference evidence="5 6" key="1">
    <citation type="journal article" date="2023" name="Commun. Biol.">
        <title>Reorganization of the ancestral sex-determining regions during the evolution of trioecy in Pleodorina starrii.</title>
        <authorList>
            <person name="Takahashi K."/>
            <person name="Suzuki S."/>
            <person name="Kawai-Toyooka H."/>
            <person name="Yamamoto K."/>
            <person name="Hamaji T."/>
            <person name="Ootsuki R."/>
            <person name="Yamaguchi H."/>
            <person name="Kawachi M."/>
            <person name="Higashiyama T."/>
            <person name="Nozaki H."/>
        </authorList>
    </citation>
    <scope>NUCLEOTIDE SEQUENCE [LARGE SCALE GENOMIC DNA]</scope>
    <source>
        <strain evidence="5 6">NIES-4479</strain>
    </source>
</reference>
<evidence type="ECO:0000313" key="6">
    <source>
        <dbReference type="Proteomes" id="UP001165080"/>
    </source>
</evidence>
<feature type="compositionally biased region" description="Gly residues" evidence="2">
    <location>
        <begin position="544"/>
        <end position="554"/>
    </location>
</feature>
<feature type="compositionally biased region" description="Low complexity" evidence="2">
    <location>
        <begin position="532"/>
        <end position="543"/>
    </location>
</feature>
<feature type="domain" description="AAR2 C-terminal" evidence="3">
    <location>
        <begin position="310"/>
        <end position="505"/>
    </location>
</feature>
<dbReference type="Pfam" id="PF05282">
    <property type="entry name" value="AAR2"/>
    <property type="match status" value="1"/>
</dbReference>
<dbReference type="InterPro" id="IPR007946">
    <property type="entry name" value="AAR2"/>
</dbReference>
<gene>
    <name evidence="5" type="primary">PLEST009761</name>
    <name evidence="5" type="ORF">PLESTB_001710900</name>
</gene>
<evidence type="ECO:0000256" key="2">
    <source>
        <dbReference type="SAM" id="MobiDB-lite"/>
    </source>
</evidence>
<evidence type="ECO:0000256" key="1">
    <source>
        <dbReference type="ARBA" id="ARBA00006281"/>
    </source>
</evidence>
<comment type="caution">
    <text evidence="5">The sequence shown here is derived from an EMBL/GenBank/DDBJ whole genome shotgun (WGS) entry which is preliminary data.</text>
</comment>
<dbReference type="EMBL" id="BRXU01000041">
    <property type="protein sequence ID" value="GLC61053.1"/>
    <property type="molecule type" value="Genomic_DNA"/>
</dbReference>
<sequence>MAGSAPYSVRLDPDVAQQLADQGGALLVIGMPEGSYFGIDHMAFRCGPRFRGIKMLPPGPHFVCYSIPGSERHGGGMGPVTGFFFHIAAASGNPDGGESGASTANVIVRRYDAAEELLVELPDEEAQRYALGVRRYEFDWGLAPYNLHAWQQWRELTSCLAPRVIDALQPVGGNICTAAEAALDEQQGGEAERPATEAEARLRKQLQEGRAARNAAAAVATAAPAATAAASSTGGEGPRAMEVETTGSGAGGAEGGGGGGGAGQTTGAAGQAGGGGGSGGGASGRQPEGGRAGAGAGGGAASSGRCFYSPLPRLVKEAGLTPAQLTSFNMDRTAQLEALAAERWGGDTAAVVGEMQFAFIAFVFGQSLQGFRQWRALLTLLLNCEAGPLGALAPTFAAFTAALRAQLSLALSDAAASAGLVPPPAVGGAGVDVAAALGLATHGSSSLVEEVLLAGGGRDCFLRHHLGTFFEVLREGGPQRLDTRLQQEAAQLRAVLSRVVGWQFDGLEVLGEDDDDEYGPVVVELTPEQLGDLGEQQLGELGSLSGGAGEGGEGARPEPMAA</sequence>
<dbReference type="Proteomes" id="UP001165080">
    <property type="component" value="Unassembled WGS sequence"/>
</dbReference>
<protein>
    <recommendedName>
        <fullName evidence="7">AAR2 splicing factor homolog</fullName>
    </recommendedName>
</protein>
<dbReference type="Pfam" id="PF20981">
    <property type="entry name" value="AAR2_1st"/>
    <property type="match status" value="1"/>
</dbReference>
<dbReference type="CDD" id="cd13778">
    <property type="entry name" value="Aar2_C"/>
    <property type="match status" value="1"/>
</dbReference>
<dbReference type="PANTHER" id="PTHR12689">
    <property type="entry name" value="A1 CISTRON SPLICING FACTOR AAR2-RELATED"/>
    <property type="match status" value="1"/>
</dbReference>
<accession>A0A9W6BZP1</accession>